<evidence type="ECO:0000313" key="1">
    <source>
        <dbReference type="EMBL" id="KAK9135441.1"/>
    </source>
</evidence>
<gene>
    <name evidence="1" type="ORF">Syun_014771</name>
</gene>
<dbReference type="EMBL" id="JBBNAF010000006">
    <property type="protein sequence ID" value="KAK9135441.1"/>
    <property type="molecule type" value="Genomic_DNA"/>
</dbReference>
<accession>A0AAP0JJY5</accession>
<dbReference type="Proteomes" id="UP001420932">
    <property type="component" value="Unassembled WGS sequence"/>
</dbReference>
<comment type="caution">
    <text evidence="1">The sequence shown here is derived from an EMBL/GenBank/DDBJ whole genome shotgun (WGS) entry which is preliminary data.</text>
</comment>
<proteinExistence type="predicted"/>
<name>A0AAP0JJY5_9MAGN</name>
<organism evidence="1 2">
    <name type="scientific">Stephania yunnanensis</name>
    <dbReference type="NCBI Taxonomy" id="152371"/>
    <lineage>
        <taxon>Eukaryota</taxon>
        <taxon>Viridiplantae</taxon>
        <taxon>Streptophyta</taxon>
        <taxon>Embryophyta</taxon>
        <taxon>Tracheophyta</taxon>
        <taxon>Spermatophyta</taxon>
        <taxon>Magnoliopsida</taxon>
        <taxon>Ranunculales</taxon>
        <taxon>Menispermaceae</taxon>
        <taxon>Menispermoideae</taxon>
        <taxon>Cissampelideae</taxon>
        <taxon>Stephania</taxon>
    </lineage>
</organism>
<reference evidence="1 2" key="1">
    <citation type="submission" date="2024-01" db="EMBL/GenBank/DDBJ databases">
        <title>Genome assemblies of Stephania.</title>
        <authorList>
            <person name="Yang L."/>
        </authorList>
    </citation>
    <scope>NUCLEOTIDE SEQUENCE [LARGE SCALE GENOMIC DNA]</scope>
    <source>
        <strain evidence="1">YNDBR</strain>
        <tissue evidence="1">Leaf</tissue>
    </source>
</reference>
<dbReference type="AlphaFoldDB" id="A0AAP0JJY5"/>
<evidence type="ECO:0000313" key="2">
    <source>
        <dbReference type="Proteomes" id="UP001420932"/>
    </source>
</evidence>
<protein>
    <submittedName>
        <fullName evidence="1">Uncharacterized protein</fullName>
    </submittedName>
</protein>
<sequence length="63" mass="6607">MHGRVDGFTNTRGWSSLLSICGSSDRFEMTPISNATSASSSFGAMDMSGSIGRTSSPCVVSRQ</sequence>
<keyword evidence="2" id="KW-1185">Reference proteome</keyword>